<evidence type="ECO:0000256" key="1">
    <source>
        <dbReference type="SAM" id="Phobius"/>
    </source>
</evidence>
<keyword evidence="1" id="KW-0812">Transmembrane</keyword>
<dbReference type="AlphaFoldDB" id="A0A7V4KF60"/>
<name>A0A7V4KF60_FERPE</name>
<proteinExistence type="predicted"/>
<sequence length="73" mass="8818">MFTRTVLTIFTWAFVLELLVLTYYLGKEPKPFEFYLNLGLTVFTAVVLIFVVSKEKRRKELEEREIEEKKKER</sequence>
<evidence type="ECO:0000313" key="2">
    <source>
        <dbReference type="EMBL" id="HGU54013.1"/>
    </source>
</evidence>
<feature type="transmembrane region" description="Helical" evidence="1">
    <location>
        <begin position="32"/>
        <end position="52"/>
    </location>
</feature>
<keyword evidence="1" id="KW-1133">Transmembrane helix</keyword>
<keyword evidence="1" id="KW-0472">Membrane</keyword>
<feature type="transmembrane region" description="Helical" evidence="1">
    <location>
        <begin position="7"/>
        <end position="26"/>
    </location>
</feature>
<comment type="caution">
    <text evidence="2">The sequence shown here is derived from an EMBL/GenBank/DDBJ whole genome shotgun (WGS) entry which is preliminary data.</text>
</comment>
<accession>A0A7V4KF60</accession>
<reference evidence="2" key="1">
    <citation type="journal article" date="2020" name="mSystems">
        <title>Genome- and Community-Level Interaction Insights into Carbon Utilization and Element Cycling Functions of Hydrothermarchaeota in Hydrothermal Sediment.</title>
        <authorList>
            <person name="Zhou Z."/>
            <person name="Liu Y."/>
            <person name="Xu W."/>
            <person name="Pan J."/>
            <person name="Luo Z.H."/>
            <person name="Li M."/>
        </authorList>
    </citation>
    <scope>NUCLEOTIDE SEQUENCE [LARGE SCALE GENOMIC DNA]</scope>
    <source>
        <strain evidence="2">SpSt-61</strain>
    </source>
</reference>
<protein>
    <submittedName>
        <fullName evidence="2">Uncharacterized protein</fullName>
    </submittedName>
</protein>
<organism evidence="2">
    <name type="scientific">Fervidobacterium pennivorans</name>
    <dbReference type="NCBI Taxonomy" id="93466"/>
    <lineage>
        <taxon>Bacteria</taxon>
        <taxon>Thermotogati</taxon>
        <taxon>Thermotogota</taxon>
        <taxon>Thermotogae</taxon>
        <taxon>Thermotogales</taxon>
        <taxon>Fervidobacteriaceae</taxon>
        <taxon>Fervidobacterium</taxon>
    </lineage>
</organism>
<dbReference type="EMBL" id="DSZZ01000505">
    <property type="protein sequence ID" value="HGU54013.1"/>
    <property type="molecule type" value="Genomic_DNA"/>
</dbReference>
<gene>
    <name evidence="2" type="ORF">ENT78_10920</name>
</gene>